<evidence type="ECO:0000313" key="1">
    <source>
        <dbReference type="EMBL" id="PZO78544.1"/>
    </source>
</evidence>
<dbReference type="Pfam" id="PF11324">
    <property type="entry name" value="DUF3126"/>
    <property type="match status" value="1"/>
</dbReference>
<proteinExistence type="predicted"/>
<dbReference type="EMBL" id="QFNK01000384">
    <property type="protein sequence ID" value="PZO78544.1"/>
    <property type="molecule type" value="Genomic_DNA"/>
</dbReference>
<organism evidence="1 2">
    <name type="scientific">Micavibrio aeruginosavorus</name>
    <dbReference type="NCBI Taxonomy" id="349221"/>
    <lineage>
        <taxon>Bacteria</taxon>
        <taxon>Pseudomonadati</taxon>
        <taxon>Bdellovibrionota</taxon>
        <taxon>Bdellovibrionia</taxon>
        <taxon>Bdellovibrionales</taxon>
        <taxon>Pseudobdellovibrionaceae</taxon>
        <taxon>Micavibrio</taxon>
    </lineage>
</organism>
<name>A0A2W4Z8I0_9BACT</name>
<evidence type="ECO:0000313" key="2">
    <source>
        <dbReference type="Proteomes" id="UP000249557"/>
    </source>
</evidence>
<sequence>MKFSPDEMIKVQDYMRSKFANPGIGVRPRAQASDSLEILINGEFIGILYKNEEDGETSYDFNMSILDIDLEG</sequence>
<dbReference type="AlphaFoldDB" id="A0A2W4Z8I0"/>
<dbReference type="InterPro" id="IPR021473">
    <property type="entry name" value="DUF3126"/>
</dbReference>
<accession>A0A2W4Z8I0</accession>
<gene>
    <name evidence="1" type="ORF">DI626_11910</name>
</gene>
<comment type="caution">
    <text evidence="1">The sequence shown here is derived from an EMBL/GenBank/DDBJ whole genome shotgun (WGS) entry which is preliminary data.</text>
</comment>
<dbReference type="Proteomes" id="UP000249557">
    <property type="component" value="Unassembled WGS sequence"/>
</dbReference>
<protein>
    <submittedName>
        <fullName evidence="1">DUF3126 domain-containing protein</fullName>
    </submittedName>
</protein>
<reference evidence="1 2" key="1">
    <citation type="submission" date="2017-08" db="EMBL/GenBank/DDBJ databases">
        <title>Infants hospitalized years apart are colonized by the same room-sourced microbial strains.</title>
        <authorList>
            <person name="Brooks B."/>
            <person name="Olm M.R."/>
            <person name="Firek B.A."/>
            <person name="Baker R."/>
            <person name="Thomas B.C."/>
            <person name="Morowitz M.J."/>
            <person name="Banfield J.F."/>
        </authorList>
    </citation>
    <scope>NUCLEOTIDE SEQUENCE [LARGE SCALE GENOMIC DNA]</scope>
    <source>
        <strain evidence="1">S2_018_000_R2_104</strain>
    </source>
</reference>